<feature type="region of interest" description="Disordered" evidence="1">
    <location>
        <begin position="130"/>
        <end position="164"/>
    </location>
</feature>
<dbReference type="EMBL" id="FR906514">
    <property type="protein sequence ID" value="CDQ84661.1"/>
    <property type="molecule type" value="Genomic_DNA"/>
</dbReference>
<dbReference type="PaxDb" id="8022-A0A060XYW6"/>
<evidence type="ECO:0000313" key="3">
    <source>
        <dbReference type="Proteomes" id="UP000193380"/>
    </source>
</evidence>
<gene>
    <name evidence="2" type="ORF">GSONMT00044386001</name>
</gene>
<evidence type="ECO:0000313" key="2">
    <source>
        <dbReference type="EMBL" id="CDQ84661.1"/>
    </source>
</evidence>
<dbReference type="AlphaFoldDB" id="A0A060XYW6"/>
<dbReference type="Proteomes" id="UP000193380">
    <property type="component" value="Unassembled WGS sequence"/>
</dbReference>
<reference evidence="2" key="2">
    <citation type="submission" date="2014-03" db="EMBL/GenBank/DDBJ databases">
        <authorList>
            <person name="Genoscope - CEA"/>
        </authorList>
    </citation>
    <scope>NUCLEOTIDE SEQUENCE</scope>
</reference>
<evidence type="ECO:0008006" key="4">
    <source>
        <dbReference type="Google" id="ProtNLM"/>
    </source>
</evidence>
<proteinExistence type="predicted"/>
<evidence type="ECO:0000256" key="1">
    <source>
        <dbReference type="SAM" id="MobiDB-lite"/>
    </source>
</evidence>
<name>A0A060XYW6_ONCMY</name>
<feature type="region of interest" description="Disordered" evidence="1">
    <location>
        <begin position="1"/>
        <end position="29"/>
    </location>
</feature>
<protein>
    <recommendedName>
        <fullName evidence="4">C2H2-type domain-containing protein</fullName>
    </recommendedName>
</protein>
<organism evidence="2 3">
    <name type="scientific">Oncorhynchus mykiss</name>
    <name type="common">Rainbow trout</name>
    <name type="synonym">Salmo gairdneri</name>
    <dbReference type="NCBI Taxonomy" id="8022"/>
    <lineage>
        <taxon>Eukaryota</taxon>
        <taxon>Metazoa</taxon>
        <taxon>Chordata</taxon>
        <taxon>Craniata</taxon>
        <taxon>Vertebrata</taxon>
        <taxon>Euteleostomi</taxon>
        <taxon>Actinopterygii</taxon>
        <taxon>Neopterygii</taxon>
        <taxon>Teleostei</taxon>
        <taxon>Protacanthopterygii</taxon>
        <taxon>Salmoniformes</taxon>
        <taxon>Salmonidae</taxon>
        <taxon>Salmoninae</taxon>
        <taxon>Oncorhynchus</taxon>
    </lineage>
</organism>
<accession>A0A060XYW6</accession>
<dbReference type="STRING" id="8022.A0A060XYW6"/>
<feature type="compositionally biased region" description="Basic and acidic residues" evidence="1">
    <location>
        <begin position="10"/>
        <end position="29"/>
    </location>
</feature>
<sequence>MLNRFYQKGEPVRLPKTESGRPRAETRRDCEGEQANFGLLDRLQIRERQSVSCHDPEDFNHASLSVCECRQADNDFLSDYVQSESLRGRGPLWSHPDGFGGLASIFHYYVDYRSDSAVQDLADPECSLERELEDGEAEAGSRRLRKRLLSPEEGKEGEDDDEEAALHSCDSCRQVFESLSDLTEHKINQCQLTGKQRSAHRALLHSLYSSALPLPFQSSHWRIPPYTVCWVQHTPHIRDFSTSLPSMNSACHEIGGCPIQHTTQMERRGEGTITHTFIHHHHNYHSHTQKIPLSFAIIRVFRHHTTLHQSTAVRFSSSQSQCHRVLTSNQTSSVSGSLQ</sequence>
<reference evidence="2" key="1">
    <citation type="journal article" date="2014" name="Nat. Commun.">
        <title>The rainbow trout genome provides novel insights into evolution after whole-genome duplication in vertebrates.</title>
        <authorList>
            <person name="Berthelot C."/>
            <person name="Brunet F."/>
            <person name="Chalopin D."/>
            <person name="Juanchich A."/>
            <person name="Bernard M."/>
            <person name="Noel B."/>
            <person name="Bento P."/>
            <person name="Da Silva C."/>
            <person name="Labadie K."/>
            <person name="Alberti A."/>
            <person name="Aury J.M."/>
            <person name="Louis A."/>
            <person name="Dehais P."/>
            <person name="Bardou P."/>
            <person name="Montfort J."/>
            <person name="Klopp C."/>
            <person name="Cabau C."/>
            <person name="Gaspin C."/>
            <person name="Thorgaard G.H."/>
            <person name="Boussaha M."/>
            <person name="Quillet E."/>
            <person name="Guyomard R."/>
            <person name="Galiana D."/>
            <person name="Bobe J."/>
            <person name="Volff J.N."/>
            <person name="Genet C."/>
            <person name="Wincker P."/>
            <person name="Jaillon O."/>
            <person name="Roest Crollius H."/>
            <person name="Guiguen Y."/>
        </authorList>
    </citation>
    <scope>NUCLEOTIDE SEQUENCE [LARGE SCALE GENOMIC DNA]</scope>
</reference>